<dbReference type="AlphaFoldDB" id="A0A1W0WF96"/>
<dbReference type="SUPFAM" id="SSF47769">
    <property type="entry name" value="SAM/Pointed domain"/>
    <property type="match status" value="1"/>
</dbReference>
<dbReference type="PANTHER" id="PTHR12247:SF131">
    <property type="entry name" value="LD05287P"/>
    <property type="match status" value="1"/>
</dbReference>
<dbReference type="GO" id="GO:0008270">
    <property type="term" value="F:zinc ion binding"/>
    <property type="evidence" value="ECO:0007669"/>
    <property type="project" value="UniProtKB-KW"/>
</dbReference>
<proteinExistence type="predicted"/>
<comment type="caution">
    <text evidence="6">The sequence shown here is derived from an EMBL/GenBank/DDBJ whole genome shotgun (WGS) entry which is preliminary data.</text>
</comment>
<dbReference type="Proteomes" id="UP000192578">
    <property type="component" value="Unassembled WGS sequence"/>
</dbReference>
<dbReference type="GO" id="GO:0003682">
    <property type="term" value="F:chromatin binding"/>
    <property type="evidence" value="ECO:0007669"/>
    <property type="project" value="TreeGrafter"/>
</dbReference>
<feature type="region of interest" description="Disordered" evidence="4">
    <location>
        <begin position="585"/>
        <end position="604"/>
    </location>
</feature>
<dbReference type="SMART" id="SM00249">
    <property type="entry name" value="PHD"/>
    <property type="match status" value="2"/>
</dbReference>
<evidence type="ECO:0000256" key="1">
    <source>
        <dbReference type="ARBA" id="ARBA00022723"/>
    </source>
</evidence>
<dbReference type="GO" id="GO:0042393">
    <property type="term" value="F:histone binding"/>
    <property type="evidence" value="ECO:0007669"/>
    <property type="project" value="TreeGrafter"/>
</dbReference>
<dbReference type="InterPro" id="IPR013761">
    <property type="entry name" value="SAM/pointed_sf"/>
</dbReference>
<evidence type="ECO:0000313" key="7">
    <source>
        <dbReference type="Proteomes" id="UP000192578"/>
    </source>
</evidence>
<evidence type="ECO:0000313" key="6">
    <source>
        <dbReference type="EMBL" id="OQV13793.1"/>
    </source>
</evidence>
<keyword evidence="7" id="KW-1185">Reference proteome</keyword>
<keyword evidence="3" id="KW-0862">Zinc</keyword>
<dbReference type="GO" id="GO:0045892">
    <property type="term" value="P:negative regulation of DNA-templated transcription"/>
    <property type="evidence" value="ECO:0007669"/>
    <property type="project" value="TreeGrafter"/>
</dbReference>
<feature type="domain" description="Zinc finger PHD-type" evidence="5">
    <location>
        <begin position="193"/>
        <end position="254"/>
    </location>
</feature>
<dbReference type="GO" id="GO:0005634">
    <property type="term" value="C:nucleus"/>
    <property type="evidence" value="ECO:0007669"/>
    <property type="project" value="TreeGrafter"/>
</dbReference>
<feature type="region of interest" description="Disordered" evidence="4">
    <location>
        <begin position="293"/>
        <end position="321"/>
    </location>
</feature>
<dbReference type="PANTHER" id="PTHR12247">
    <property type="entry name" value="POLYCOMB GROUP PROTEIN"/>
    <property type="match status" value="1"/>
</dbReference>
<evidence type="ECO:0000256" key="3">
    <source>
        <dbReference type="ARBA" id="ARBA00022833"/>
    </source>
</evidence>
<reference evidence="7" key="1">
    <citation type="submission" date="2017-01" db="EMBL/GenBank/DDBJ databases">
        <title>Comparative genomics of anhydrobiosis in the tardigrade Hypsibius dujardini.</title>
        <authorList>
            <person name="Yoshida Y."/>
            <person name="Koutsovoulos G."/>
            <person name="Laetsch D."/>
            <person name="Stevens L."/>
            <person name="Kumar S."/>
            <person name="Horikawa D."/>
            <person name="Ishino K."/>
            <person name="Komine S."/>
            <person name="Tomita M."/>
            <person name="Blaxter M."/>
            <person name="Arakawa K."/>
        </authorList>
    </citation>
    <scope>NUCLEOTIDE SEQUENCE [LARGE SCALE GENOMIC DNA]</scope>
    <source>
        <strain evidence="7">Z151</strain>
    </source>
</reference>
<keyword evidence="2" id="KW-0863">Zinc-finger</keyword>
<organism evidence="6 7">
    <name type="scientific">Hypsibius exemplaris</name>
    <name type="common">Freshwater tardigrade</name>
    <dbReference type="NCBI Taxonomy" id="2072580"/>
    <lineage>
        <taxon>Eukaryota</taxon>
        <taxon>Metazoa</taxon>
        <taxon>Ecdysozoa</taxon>
        <taxon>Tardigrada</taxon>
        <taxon>Eutardigrada</taxon>
        <taxon>Parachela</taxon>
        <taxon>Hypsibioidea</taxon>
        <taxon>Hypsibiidae</taxon>
        <taxon>Hypsibius</taxon>
    </lineage>
</organism>
<dbReference type="InterPro" id="IPR001965">
    <property type="entry name" value="Znf_PHD"/>
</dbReference>
<dbReference type="InterPro" id="IPR050548">
    <property type="entry name" value="PcG_chromatin_remod_factors"/>
</dbReference>
<evidence type="ECO:0000259" key="5">
    <source>
        <dbReference type="SMART" id="SM00249"/>
    </source>
</evidence>
<evidence type="ECO:0000256" key="4">
    <source>
        <dbReference type="SAM" id="MobiDB-lite"/>
    </source>
</evidence>
<accession>A0A1W0WF96</accession>
<feature type="domain" description="Zinc finger PHD-type" evidence="5">
    <location>
        <begin position="135"/>
        <end position="192"/>
    </location>
</feature>
<protein>
    <recommendedName>
        <fullName evidence="5">Zinc finger PHD-type domain-containing protein</fullName>
    </recommendedName>
</protein>
<dbReference type="Gene3D" id="1.10.150.50">
    <property type="entry name" value="Transcription Factor, Ets-1"/>
    <property type="match status" value="1"/>
</dbReference>
<evidence type="ECO:0000256" key="2">
    <source>
        <dbReference type="ARBA" id="ARBA00022771"/>
    </source>
</evidence>
<dbReference type="EMBL" id="MTYJ01000116">
    <property type="protein sequence ID" value="OQV13793.1"/>
    <property type="molecule type" value="Genomic_DNA"/>
</dbReference>
<keyword evidence="1" id="KW-0479">Metal-binding</keyword>
<dbReference type="OrthoDB" id="5912862at2759"/>
<name>A0A1W0WF96_HYPEX</name>
<feature type="compositionally biased region" description="Polar residues" evidence="4">
    <location>
        <begin position="43"/>
        <end position="56"/>
    </location>
</feature>
<gene>
    <name evidence="6" type="ORF">BV898_12012</name>
</gene>
<feature type="region of interest" description="Disordered" evidence="4">
    <location>
        <begin position="43"/>
        <end position="67"/>
    </location>
</feature>
<sequence length="604" mass="67186">MRVVVLQPFSCLYHDPFVLISPSVKSIHLPCKVLLSFLSSHTMDSDGTSISSSGVRMSQRKRKRSRLTNSEYSIDPTCVPLLRVEKRTEIRHLEPREGDKRFKQYRITVGRSKEPPVAVPAASQVISTSALTKLNCTECIAFRRKGGARYARLDDMIRCSSSTCSSGAVHRTCLPHTFREREHNGITCGDCAVCGLCQLPVSTNPPPVGMKWERYVTHTIWCSGCCTCHHLLCAIGSLDAANFNPDEWRCNSCPAPTGPRKKSSQSHPRLLHDTASDYCINRRHRKRMKMAHKAQNRVPSGHFSSLGYPENSPPHTEDMEKEITQCPDDPFEGQSHNPTRVDRKDLARWSIAECAECFDSENSHLADLIRKHSLDGSSLLLISRQQFITLFGLGLGPALKMHYAVSRLRVPSVNIRSGEIFGLACATSDPTGTWYLFEYESPYCTDLFQIPERTAMTPSPRIVTTLISASTLLLALKIGLAASDAPEPMLPFQVVTGPAVFNFQDHGRSILPAGFSFFPPSPMQLQAAEMKPVPVYLPGQVPSRRVARSEAEAIGGLTHNPFFEQSNSNRYIGFYGAHAPVQEAQFPQGRTDEPSEQPLQPMFE</sequence>